<dbReference type="EMBL" id="KZ679011">
    <property type="protein sequence ID" value="PSS18358.1"/>
    <property type="molecule type" value="Genomic_DNA"/>
</dbReference>
<evidence type="ECO:0000313" key="4">
    <source>
        <dbReference type="Proteomes" id="UP000241818"/>
    </source>
</evidence>
<protein>
    <recommendedName>
        <fullName evidence="2">HMA domain-containing protein</fullName>
    </recommendedName>
</protein>
<dbReference type="RefSeq" id="XP_024720710.1">
    <property type="nucleotide sequence ID" value="XM_024863992.1"/>
</dbReference>
<dbReference type="InterPro" id="IPR036163">
    <property type="entry name" value="HMA_dom_sf"/>
</dbReference>
<organism evidence="3 4">
    <name type="scientific">Amorphotheca resinae ATCC 22711</name>
    <dbReference type="NCBI Taxonomy" id="857342"/>
    <lineage>
        <taxon>Eukaryota</taxon>
        <taxon>Fungi</taxon>
        <taxon>Dikarya</taxon>
        <taxon>Ascomycota</taxon>
        <taxon>Pezizomycotina</taxon>
        <taxon>Leotiomycetes</taxon>
        <taxon>Helotiales</taxon>
        <taxon>Amorphothecaceae</taxon>
        <taxon>Amorphotheca</taxon>
    </lineage>
</organism>
<accession>A0A2T3B1D5</accession>
<gene>
    <name evidence="3" type="ORF">M430DRAFT_18957</name>
</gene>
<sequence>MALQHAVSTVDNHQQTVTSTFLIPNLHCPTCVTTVASSLALLHPNPLDISTSILAHSVTVRHDPHLSVSTITKALEDEAFEVYSMGQNVSEDHDIADLDLEKGYGPRGTGSSAALRRWSFSQITATNKSEREIRRHVERCGQCQAEKREMEENRQAPLLPDDSKVENARGVEPRKEAARPSLGGDSAAAAIPVVVTDSSSPAPSLL</sequence>
<dbReference type="Gene3D" id="3.30.70.100">
    <property type="match status" value="1"/>
</dbReference>
<dbReference type="PROSITE" id="PS50846">
    <property type="entry name" value="HMA_2"/>
    <property type="match status" value="1"/>
</dbReference>
<keyword evidence="4" id="KW-1185">Reference proteome</keyword>
<feature type="compositionally biased region" description="Basic and acidic residues" evidence="1">
    <location>
        <begin position="161"/>
        <end position="178"/>
    </location>
</feature>
<dbReference type="AlphaFoldDB" id="A0A2T3B1D5"/>
<evidence type="ECO:0000256" key="1">
    <source>
        <dbReference type="SAM" id="MobiDB-lite"/>
    </source>
</evidence>
<dbReference type="SUPFAM" id="SSF55008">
    <property type="entry name" value="HMA, heavy metal-associated domain"/>
    <property type="match status" value="1"/>
</dbReference>
<evidence type="ECO:0000259" key="2">
    <source>
        <dbReference type="PROSITE" id="PS50846"/>
    </source>
</evidence>
<reference evidence="3 4" key="1">
    <citation type="journal article" date="2018" name="New Phytol.">
        <title>Comparative genomics and transcriptomics depict ericoid mycorrhizal fungi as versatile saprotrophs and plant mutualists.</title>
        <authorList>
            <person name="Martino E."/>
            <person name="Morin E."/>
            <person name="Grelet G.A."/>
            <person name="Kuo A."/>
            <person name="Kohler A."/>
            <person name="Daghino S."/>
            <person name="Barry K.W."/>
            <person name="Cichocki N."/>
            <person name="Clum A."/>
            <person name="Dockter R.B."/>
            <person name="Hainaut M."/>
            <person name="Kuo R.C."/>
            <person name="LaButti K."/>
            <person name="Lindahl B.D."/>
            <person name="Lindquist E.A."/>
            <person name="Lipzen A."/>
            <person name="Khouja H.R."/>
            <person name="Magnuson J."/>
            <person name="Murat C."/>
            <person name="Ohm R.A."/>
            <person name="Singer S.W."/>
            <person name="Spatafora J.W."/>
            <person name="Wang M."/>
            <person name="Veneault-Fourrey C."/>
            <person name="Henrissat B."/>
            <person name="Grigoriev I.V."/>
            <person name="Martin F.M."/>
            <person name="Perotto S."/>
        </authorList>
    </citation>
    <scope>NUCLEOTIDE SEQUENCE [LARGE SCALE GENOMIC DNA]</scope>
    <source>
        <strain evidence="3 4">ATCC 22711</strain>
    </source>
</reference>
<name>A0A2T3B1D5_AMORE</name>
<dbReference type="Pfam" id="PF00403">
    <property type="entry name" value="HMA"/>
    <property type="match status" value="1"/>
</dbReference>
<dbReference type="InterPro" id="IPR006121">
    <property type="entry name" value="HMA_dom"/>
</dbReference>
<feature type="domain" description="HMA" evidence="2">
    <location>
        <begin position="17"/>
        <end position="83"/>
    </location>
</feature>
<feature type="region of interest" description="Disordered" evidence="1">
    <location>
        <begin position="147"/>
        <end position="206"/>
    </location>
</feature>
<dbReference type="OrthoDB" id="3784695at2759"/>
<dbReference type="CDD" id="cd00371">
    <property type="entry name" value="HMA"/>
    <property type="match status" value="1"/>
</dbReference>
<feature type="compositionally biased region" description="Polar residues" evidence="1">
    <location>
        <begin position="196"/>
        <end position="206"/>
    </location>
</feature>
<dbReference type="GeneID" id="36572073"/>
<proteinExistence type="predicted"/>
<dbReference type="Proteomes" id="UP000241818">
    <property type="component" value="Unassembled WGS sequence"/>
</dbReference>
<dbReference type="GO" id="GO:0046872">
    <property type="term" value="F:metal ion binding"/>
    <property type="evidence" value="ECO:0007669"/>
    <property type="project" value="InterPro"/>
</dbReference>
<evidence type="ECO:0000313" key="3">
    <source>
        <dbReference type="EMBL" id="PSS18358.1"/>
    </source>
</evidence>
<dbReference type="InParanoid" id="A0A2T3B1D5"/>